<dbReference type="RefSeq" id="WP_138127262.1">
    <property type="nucleotide sequence ID" value="NZ_JRMP02000007.1"/>
</dbReference>
<comment type="caution">
    <text evidence="1">The sequence shown here is derived from an EMBL/GenBank/DDBJ whole genome shotgun (WGS) entry which is preliminary data.</text>
</comment>
<dbReference type="AlphaFoldDB" id="A0A4U8T4U2"/>
<dbReference type="EMBL" id="JRMP02000007">
    <property type="protein sequence ID" value="TLD94418.1"/>
    <property type="molecule type" value="Genomic_DNA"/>
</dbReference>
<dbReference type="STRING" id="1548018.LS64_05545"/>
<dbReference type="Proteomes" id="UP000029714">
    <property type="component" value="Unassembled WGS sequence"/>
</dbReference>
<sequence length="83" mass="9813">MCNLWLRLDSINCAAIVVCGFLESRVNFIESFWVDSMIFMESLVLDSKFCLESCVWVWLESALFRAFTPPPRFCYDNIRVNRF</sequence>
<keyword evidence="2" id="KW-1185">Reference proteome</keyword>
<evidence type="ECO:0000313" key="2">
    <source>
        <dbReference type="Proteomes" id="UP000029714"/>
    </source>
</evidence>
<reference evidence="1 2" key="1">
    <citation type="journal article" date="2014" name="Genome Announc.">
        <title>Draft genome sequences of eight enterohepatic helicobacter species isolated from both laboratory and wild rodents.</title>
        <authorList>
            <person name="Sheh A."/>
            <person name="Shen Z."/>
            <person name="Fox J.G."/>
        </authorList>
    </citation>
    <scope>NUCLEOTIDE SEQUENCE [LARGE SCALE GENOMIC DNA]</scope>
    <source>
        <strain evidence="1 2">MIT 97-6194</strain>
    </source>
</reference>
<proteinExistence type="predicted"/>
<name>A0A4U8T4U2_9HELI</name>
<accession>A0A4U8T4U2</accession>
<protein>
    <submittedName>
        <fullName evidence="1">Uncharacterized protein</fullName>
    </submittedName>
</protein>
<reference evidence="1 2" key="2">
    <citation type="journal article" date="2016" name="Infect. Immun.">
        <title>Helicobacter saguini, a Novel Helicobacter Isolated from Cotton-Top Tamarins with Ulcerative Colitis, Has Proinflammatory Properties and Induces Typhlocolitis and Dysplasia in Gnotobiotic IL-10-/- Mice.</title>
        <authorList>
            <person name="Shen Z."/>
            <person name="Mannion A."/>
            <person name="Whary M.T."/>
            <person name="Muthupalani S."/>
            <person name="Sheh A."/>
            <person name="Feng Y."/>
            <person name="Gong G."/>
            <person name="Vandamme P."/>
            <person name="Holcombe H.R."/>
            <person name="Paster B.J."/>
            <person name="Fox J.G."/>
        </authorList>
    </citation>
    <scope>NUCLEOTIDE SEQUENCE [LARGE SCALE GENOMIC DNA]</scope>
    <source>
        <strain evidence="1 2">MIT 97-6194</strain>
    </source>
</reference>
<evidence type="ECO:0000313" key="1">
    <source>
        <dbReference type="EMBL" id="TLD94418.1"/>
    </source>
</evidence>
<organism evidence="1 2">
    <name type="scientific">Helicobacter saguini</name>
    <dbReference type="NCBI Taxonomy" id="1548018"/>
    <lineage>
        <taxon>Bacteria</taxon>
        <taxon>Pseudomonadati</taxon>
        <taxon>Campylobacterota</taxon>
        <taxon>Epsilonproteobacteria</taxon>
        <taxon>Campylobacterales</taxon>
        <taxon>Helicobacteraceae</taxon>
        <taxon>Helicobacter</taxon>
    </lineage>
</organism>
<gene>
    <name evidence="1" type="ORF">LS64_005675</name>
</gene>